<dbReference type="PANTHER" id="PTHR41299:SF1">
    <property type="entry name" value="THIAMINE PYROPHOSPHOKINASE"/>
    <property type="match status" value="1"/>
</dbReference>
<reference evidence="7" key="1">
    <citation type="submission" date="2018-05" db="EMBL/GenBank/DDBJ databases">
        <authorList>
            <person name="Lanie J.A."/>
            <person name="Ng W.-L."/>
            <person name="Kazmierczak K.M."/>
            <person name="Andrzejewski T.M."/>
            <person name="Davidsen T.M."/>
            <person name="Wayne K.J."/>
            <person name="Tettelin H."/>
            <person name="Glass J.I."/>
            <person name="Rusch D."/>
            <person name="Podicherti R."/>
            <person name="Tsui H.-C.T."/>
            <person name="Winkler M.E."/>
        </authorList>
    </citation>
    <scope>NUCLEOTIDE SEQUENCE</scope>
</reference>
<protein>
    <submittedName>
        <fullName evidence="7">Uncharacterized protein</fullName>
    </submittedName>
</protein>
<organism evidence="7">
    <name type="scientific">marine metagenome</name>
    <dbReference type="NCBI Taxonomy" id="408172"/>
    <lineage>
        <taxon>unclassified sequences</taxon>
        <taxon>metagenomes</taxon>
        <taxon>ecological metagenomes</taxon>
    </lineage>
</organism>
<evidence type="ECO:0000256" key="4">
    <source>
        <dbReference type="ARBA" id="ARBA00022840"/>
    </source>
</evidence>
<dbReference type="GO" id="GO:0016301">
    <property type="term" value="F:kinase activity"/>
    <property type="evidence" value="ECO:0007669"/>
    <property type="project" value="UniProtKB-KW"/>
</dbReference>
<dbReference type="InterPro" id="IPR007373">
    <property type="entry name" value="Thiamin_PyroPKinase_B1-bd"/>
</dbReference>
<evidence type="ECO:0000256" key="1">
    <source>
        <dbReference type="ARBA" id="ARBA00022679"/>
    </source>
</evidence>
<feature type="domain" description="Thiamin pyrophosphokinase catalytic" evidence="5">
    <location>
        <begin position="30"/>
        <end position="128"/>
    </location>
</feature>
<dbReference type="InterPro" id="IPR036371">
    <property type="entry name" value="TPK_B1-bd_sf"/>
</dbReference>
<keyword evidence="4" id="KW-0067">ATP-binding</keyword>
<evidence type="ECO:0000256" key="2">
    <source>
        <dbReference type="ARBA" id="ARBA00022741"/>
    </source>
</evidence>
<dbReference type="AlphaFoldDB" id="A0A381ZCG2"/>
<dbReference type="InterPro" id="IPR036759">
    <property type="entry name" value="TPK_catalytic_sf"/>
</dbReference>
<evidence type="ECO:0000259" key="5">
    <source>
        <dbReference type="Pfam" id="PF04263"/>
    </source>
</evidence>
<evidence type="ECO:0000256" key="3">
    <source>
        <dbReference type="ARBA" id="ARBA00022777"/>
    </source>
</evidence>
<dbReference type="PANTHER" id="PTHR41299">
    <property type="entry name" value="THIAMINE PYROPHOSPHOKINASE"/>
    <property type="match status" value="1"/>
</dbReference>
<dbReference type="Gene3D" id="3.40.50.10240">
    <property type="entry name" value="Thiamin pyrophosphokinase, catalytic domain"/>
    <property type="match status" value="1"/>
</dbReference>
<dbReference type="GO" id="GO:0006772">
    <property type="term" value="P:thiamine metabolic process"/>
    <property type="evidence" value="ECO:0007669"/>
    <property type="project" value="InterPro"/>
</dbReference>
<dbReference type="Pfam" id="PF04265">
    <property type="entry name" value="TPK_B1_binding"/>
    <property type="match status" value="1"/>
</dbReference>
<keyword evidence="3" id="KW-0418">Kinase</keyword>
<evidence type="ECO:0000259" key="6">
    <source>
        <dbReference type="Pfam" id="PF04265"/>
    </source>
</evidence>
<accession>A0A381ZCG2</accession>
<dbReference type="SUPFAM" id="SSF63999">
    <property type="entry name" value="Thiamin pyrophosphokinase, catalytic domain"/>
    <property type="match status" value="1"/>
</dbReference>
<dbReference type="NCBIfam" id="TIGR01378">
    <property type="entry name" value="thi_PPkinase"/>
    <property type="match status" value="1"/>
</dbReference>
<sequence>MSPDILQFKTPTILFGNGATPTHPAVLKKISEANSILCVDGGADKLEKIGYSPDLILGDLDSLIHDPGKYECDLIHLDDQSRTDLEKSLEWCFSRGIKDLSLVGFSGGRDDHTVVVLQTLLSYAHRMNLIFYSNYSTVQCVKDDASFNTFPGQIISIIPPNKNIKITTQGLKFPLNNSSLNSPGHGISNVAEGDQCSIQSTEWVWVFFNFAE</sequence>
<dbReference type="CDD" id="cd07995">
    <property type="entry name" value="TPK"/>
    <property type="match status" value="1"/>
</dbReference>
<dbReference type="InterPro" id="IPR006282">
    <property type="entry name" value="Thi_PPkinase"/>
</dbReference>
<name>A0A381ZCG2_9ZZZZ</name>
<keyword evidence="1" id="KW-0808">Transferase</keyword>
<evidence type="ECO:0000313" key="7">
    <source>
        <dbReference type="EMBL" id="SVA86978.1"/>
    </source>
</evidence>
<feature type="domain" description="Thiamin pyrophosphokinase thiamin-binding" evidence="6">
    <location>
        <begin position="151"/>
        <end position="202"/>
    </location>
</feature>
<dbReference type="GO" id="GO:0030975">
    <property type="term" value="F:thiamine binding"/>
    <property type="evidence" value="ECO:0007669"/>
    <property type="project" value="InterPro"/>
</dbReference>
<keyword evidence="2" id="KW-0547">Nucleotide-binding</keyword>
<proteinExistence type="predicted"/>
<dbReference type="SUPFAM" id="SSF63862">
    <property type="entry name" value="Thiamin pyrophosphokinase, substrate-binding domain"/>
    <property type="match status" value="1"/>
</dbReference>
<dbReference type="GO" id="GO:0004788">
    <property type="term" value="F:thiamine diphosphokinase activity"/>
    <property type="evidence" value="ECO:0007669"/>
    <property type="project" value="InterPro"/>
</dbReference>
<dbReference type="Pfam" id="PF04263">
    <property type="entry name" value="TPK_catalytic"/>
    <property type="match status" value="1"/>
</dbReference>
<dbReference type="InterPro" id="IPR053149">
    <property type="entry name" value="TPK"/>
</dbReference>
<dbReference type="GO" id="GO:0005524">
    <property type="term" value="F:ATP binding"/>
    <property type="evidence" value="ECO:0007669"/>
    <property type="project" value="UniProtKB-KW"/>
</dbReference>
<dbReference type="GO" id="GO:0009229">
    <property type="term" value="P:thiamine diphosphate biosynthetic process"/>
    <property type="evidence" value="ECO:0007669"/>
    <property type="project" value="InterPro"/>
</dbReference>
<dbReference type="EMBL" id="UINC01020798">
    <property type="protein sequence ID" value="SVA86978.1"/>
    <property type="molecule type" value="Genomic_DNA"/>
</dbReference>
<dbReference type="InterPro" id="IPR007371">
    <property type="entry name" value="TPK_catalytic"/>
</dbReference>
<gene>
    <name evidence="7" type="ORF">METZ01_LOCUS139832</name>
</gene>